<proteinExistence type="predicted"/>
<dbReference type="SMART" id="SM00209">
    <property type="entry name" value="TSP1"/>
    <property type="match status" value="1"/>
</dbReference>
<feature type="compositionally biased region" description="Basic and acidic residues" evidence="3">
    <location>
        <begin position="1023"/>
        <end position="1033"/>
    </location>
</feature>
<feature type="transmembrane region" description="Helical" evidence="4">
    <location>
        <begin position="576"/>
        <end position="601"/>
    </location>
</feature>
<dbReference type="InterPro" id="IPR035914">
    <property type="entry name" value="Sperma_CUB_dom_sf"/>
</dbReference>
<protein>
    <recommendedName>
        <fullName evidence="5">CUB domain-containing protein</fullName>
    </recommendedName>
</protein>
<keyword evidence="4" id="KW-0472">Membrane</keyword>
<feature type="compositionally biased region" description="Polar residues" evidence="3">
    <location>
        <begin position="918"/>
        <end position="942"/>
    </location>
</feature>
<dbReference type="Pfam" id="PF24311">
    <property type="entry name" value="THSD1_D3"/>
    <property type="match status" value="1"/>
</dbReference>
<reference evidence="6" key="1">
    <citation type="journal article" date="2023" name="Mol. Biol. Evol.">
        <title>Third-Generation Sequencing Reveals the Adaptive Role of the Epigenome in Three Deep-Sea Polychaetes.</title>
        <authorList>
            <person name="Perez M."/>
            <person name="Aroh O."/>
            <person name="Sun Y."/>
            <person name="Lan Y."/>
            <person name="Juniper S.K."/>
            <person name="Young C.R."/>
            <person name="Angers B."/>
            <person name="Qian P.Y."/>
        </authorList>
    </citation>
    <scope>NUCLEOTIDE SEQUENCE</scope>
    <source>
        <strain evidence="6">P08H-3</strain>
    </source>
</reference>
<dbReference type="PRINTS" id="PR01705">
    <property type="entry name" value="TSP1REPEAT"/>
</dbReference>
<feature type="region of interest" description="Disordered" evidence="3">
    <location>
        <begin position="990"/>
        <end position="1033"/>
    </location>
</feature>
<feature type="compositionally biased region" description="Basic and acidic residues" evidence="3">
    <location>
        <begin position="854"/>
        <end position="883"/>
    </location>
</feature>
<sequence>MFKSYDVYQVDRLISVGVNMELSRSCLCFLTCHPVSGVYGCRLHAINRRPSCDLISQEDGQDVFSLKAPINYTVLTGPIGVQYTIPENVTLLEAIVQVVFLKDETIIMTTAIPVRYHRAEVTIYCGTVYNPGHYVLRMREDAEKPVLVESEVMNVFWPKATVILPKNHTALTTEVTMYVHVEEVACESENPASLYNIELVYYGEKEELVGNRPEPKQYIFREDIKALSYLKTNVPKVLSCNLIDQGGIYRGRLVSIHDDEYPIAVSEVMNVQWSDKYDLTAPKKSIFPCQRSFPVQYSQPECSGRNDKIRLYEQRQTDSSIASPVQLIYLAEKRASKTSKVAAFPCSKFVVSAYGYCFKYVSTAMNGAVHEQKAICVPTENVPDNYIVTNGEWGEWNDWSDCSVSCGLGTQNRHRMCDSPPTSKGGMFCEGESSDERHCEINCISCECGCEMFTPPDGHIVSSLRCPGSSVWIIRAKPGYRIELTFEVFRLKLMNKKTWIKVRNGDTYMSDLLLHSFGGRKPNSVETTGNSMLIELFSPYEHTVYSSTERFIASYKEFVTNDTALIIPGPGSSTSVWQSTVTIIGIVFCAVVIICTVAFVCHNRRIRKRKQQKKAQAHQALLSNGEVANSPTHSVHSMQGSANVTFSEAGPSPAKRQYVMAKGVCTHPHTHVQDASKLPKGAYVKGSRELHDDPASPQRSLHSRKGSAGTPGSTYPGSIPSPYGAKEEDYIHDPNIFQVSPTPISESHIAGGKPRHHSKHSQSVSPTHDKLSSHVSKSPTRSASSLSNPSRADSHKQLPGAPLADFEDLSPTSHTSPLHQPYTRSKMAPISENIPMDCYADNRKRSRGALAETTIEKRPPVEGRDSLTRKKRPADNKNNETKTDLSANDDAENGNVPAKRPQIRPLPLRGINPPDGQSPENKPTDPNANTPTSMISDMSPFNKTKLFPEQGSRTPSEVVFMDQDFEYDDYVPDLPGSYFTMDPHAYTLTWSKQPPWTQPQLLSGSASQQGSKNSVGMHGNGGSRDDGKGSSHC</sequence>
<feature type="region of interest" description="Disordered" evidence="3">
    <location>
        <begin position="849"/>
        <end position="955"/>
    </location>
</feature>
<dbReference type="PANTHER" id="PTHR16311">
    <property type="entry name" value="THROMBOSPONDIN TYPE I DOMAIN-CONTAINING 1"/>
    <property type="match status" value="1"/>
</dbReference>
<keyword evidence="7" id="KW-1185">Reference proteome</keyword>
<keyword evidence="1" id="KW-1015">Disulfide bond</keyword>
<dbReference type="InterPro" id="IPR056219">
    <property type="entry name" value="THSD1_D3"/>
</dbReference>
<dbReference type="GO" id="GO:0071944">
    <property type="term" value="C:cell periphery"/>
    <property type="evidence" value="ECO:0007669"/>
    <property type="project" value="TreeGrafter"/>
</dbReference>
<dbReference type="SUPFAM" id="SSF49854">
    <property type="entry name" value="Spermadhesin, CUB domain"/>
    <property type="match status" value="1"/>
</dbReference>
<dbReference type="PROSITE" id="PS01180">
    <property type="entry name" value="CUB"/>
    <property type="match status" value="1"/>
</dbReference>
<dbReference type="AlphaFoldDB" id="A0AAD9JMS3"/>
<gene>
    <name evidence="6" type="ORF">LSH36_242g02001</name>
</gene>
<feature type="domain" description="CUB" evidence="5">
    <location>
        <begin position="448"/>
        <end position="558"/>
    </location>
</feature>
<evidence type="ECO:0000313" key="7">
    <source>
        <dbReference type="Proteomes" id="UP001208570"/>
    </source>
</evidence>
<dbReference type="InterPro" id="IPR000859">
    <property type="entry name" value="CUB_dom"/>
</dbReference>
<name>A0AAD9JMS3_9ANNE</name>
<dbReference type="SMART" id="SM00042">
    <property type="entry name" value="CUB"/>
    <property type="match status" value="1"/>
</dbReference>
<dbReference type="Gene3D" id="2.20.100.10">
    <property type="entry name" value="Thrombospondin type-1 (TSP1) repeat"/>
    <property type="match status" value="1"/>
</dbReference>
<dbReference type="EMBL" id="JAODUP010000242">
    <property type="protein sequence ID" value="KAK2155338.1"/>
    <property type="molecule type" value="Genomic_DNA"/>
</dbReference>
<keyword evidence="4" id="KW-0812">Transmembrane</keyword>
<dbReference type="InterPro" id="IPR036383">
    <property type="entry name" value="TSP1_rpt_sf"/>
</dbReference>
<evidence type="ECO:0000256" key="3">
    <source>
        <dbReference type="SAM" id="MobiDB-lite"/>
    </source>
</evidence>
<dbReference type="PROSITE" id="PS50092">
    <property type="entry name" value="TSP1"/>
    <property type="match status" value="1"/>
</dbReference>
<dbReference type="Proteomes" id="UP001208570">
    <property type="component" value="Unassembled WGS sequence"/>
</dbReference>
<feature type="compositionally biased region" description="Polar residues" evidence="3">
    <location>
        <begin position="773"/>
        <end position="791"/>
    </location>
</feature>
<dbReference type="InterPro" id="IPR000884">
    <property type="entry name" value="TSP1_rpt"/>
</dbReference>
<evidence type="ECO:0000256" key="4">
    <source>
        <dbReference type="SAM" id="Phobius"/>
    </source>
</evidence>
<accession>A0AAD9JMS3</accession>
<keyword evidence="4" id="KW-1133">Transmembrane helix</keyword>
<dbReference type="FunFam" id="2.20.100.10:FF:000001">
    <property type="entry name" value="semaphorin-5A isoform X1"/>
    <property type="match status" value="1"/>
</dbReference>
<evidence type="ECO:0000313" key="6">
    <source>
        <dbReference type="EMBL" id="KAK2155338.1"/>
    </source>
</evidence>
<comment type="caution">
    <text evidence="6">The sequence shown here is derived from an EMBL/GenBank/DDBJ whole genome shotgun (WGS) entry which is preliminary data.</text>
</comment>
<comment type="caution">
    <text evidence="2">Lacks conserved residue(s) required for the propagation of feature annotation.</text>
</comment>
<evidence type="ECO:0000256" key="1">
    <source>
        <dbReference type="ARBA" id="ARBA00023157"/>
    </source>
</evidence>
<dbReference type="CDD" id="cd00041">
    <property type="entry name" value="CUB"/>
    <property type="match status" value="1"/>
</dbReference>
<dbReference type="SUPFAM" id="SSF82895">
    <property type="entry name" value="TSP-1 type 1 repeat"/>
    <property type="match status" value="1"/>
</dbReference>
<evidence type="ECO:0000259" key="5">
    <source>
        <dbReference type="PROSITE" id="PS01180"/>
    </source>
</evidence>
<feature type="region of interest" description="Disordered" evidence="3">
    <location>
        <begin position="687"/>
        <end position="830"/>
    </location>
</feature>
<dbReference type="PANTHER" id="PTHR16311:SF3">
    <property type="entry name" value="THROMBOSPONDIN TYPE-1 DOMAIN-CONTAINING PROTEIN 1"/>
    <property type="match status" value="1"/>
</dbReference>
<organism evidence="6 7">
    <name type="scientific">Paralvinella palmiformis</name>
    <dbReference type="NCBI Taxonomy" id="53620"/>
    <lineage>
        <taxon>Eukaryota</taxon>
        <taxon>Metazoa</taxon>
        <taxon>Spiralia</taxon>
        <taxon>Lophotrochozoa</taxon>
        <taxon>Annelida</taxon>
        <taxon>Polychaeta</taxon>
        <taxon>Sedentaria</taxon>
        <taxon>Canalipalpata</taxon>
        <taxon>Terebellida</taxon>
        <taxon>Terebelliformia</taxon>
        <taxon>Alvinellidae</taxon>
        <taxon>Paralvinella</taxon>
    </lineage>
</organism>
<dbReference type="Pfam" id="PF00431">
    <property type="entry name" value="CUB"/>
    <property type="match status" value="1"/>
</dbReference>
<dbReference type="InterPro" id="IPR038877">
    <property type="entry name" value="THSD1"/>
</dbReference>
<dbReference type="Pfam" id="PF00090">
    <property type="entry name" value="TSP_1"/>
    <property type="match status" value="1"/>
</dbReference>
<evidence type="ECO:0000256" key="2">
    <source>
        <dbReference type="PROSITE-ProRule" id="PRU00059"/>
    </source>
</evidence>
<dbReference type="Gene3D" id="2.60.120.290">
    <property type="entry name" value="Spermadhesin, CUB domain"/>
    <property type="match status" value="1"/>
</dbReference>
<feature type="compositionally biased region" description="Low complexity" evidence="3">
    <location>
        <begin position="998"/>
        <end position="1011"/>
    </location>
</feature>